<dbReference type="AlphaFoldDB" id="A0A2T0KJ00"/>
<accession>A0A2T0KJ00</accession>
<comment type="caution">
    <text evidence="2">The sequence shown here is derived from an EMBL/GenBank/DDBJ whole genome shotgun (WGS) entry which is preliminary data.</text>
</comment>
<name>A0A2T0KJ00_9ACTN</name>
<evidence type="ECO:0000256" key="1">
    <source>
        <dbReference type="SAM" id="MobiDB-lite"/>
    </source>
</evidence>
<proteinExistence type="predicted"/>
<protein>
    <submittedName>
        <fullName evidence="2">Uncharacterized protein</fullName>
    </submittedName>
</protein>
<feature type="region of interest" description="Disordered" evidence="1">
    <location>
        <begin position="1"/>
        <end position="22"/>
    </location>
</feature>
<dbReference type="EMBL" id="PVMZ01000003">
    <property type="protein sequence ID" value="PRX23503.1"/>
    <property type="molecule type" value="Genomic_DNA"/>
</dbReference>
<reference evidence="2 3" key="1">
    <citation type="submission" date="2018-03" db="EMBL/GenBank/DDBJ databases">
        <title>Genomic Encyclopedia of Archaeal and Bacterial Type Strains, Phase II (KMG-II): from individual species to whole genera.</title>
        <authorList>
            <person name="Goeker M."/>
        </authorList>
    </citation>
    <scope>NUCLEOTIDE SEQUENCE [LARGE SCALE GENOMIC DNA]</scope>
    <source>
        <strain evidence="2 3">DSM 43146</strain>
    </source>
</reference>
<organism evidence="2 3">
    <name type="scientific">Actinoplanes italicus</name>
    <dbReference type="NCBI Taxonomy" id="113567"/>
    <lineage>
        <taxon>Bacteria</taxon>
        <taxon>Bacillati</taxon>
        <taxon>Actinomycetota</taxon>
        <taxon>Actinomycetes</taxon>
        <taxon>Micromonosporales</taxon>
        <taxon>Micromonosporaceae</taxon>
        <taxon>Actinoplanes</taxon>
    </lineage>
</organism>
<gene>
    <name evidence="2" type="ORF">CLV67_103251</name>
</gene>
<sequence length="64" mass="7289">MSRRGGGPDHACKSKHPYPTRASAAVGMSALARRTGTRYQQLNVYRCPYASHWHVGHKAQRRRR</sequence>
<evidence type="ECO:0000313" key="3">
    <source>
        <dbReference type="Proteomes" id="UP000239415"/>
    </source>
</evidence>
<feature type="compositionally biased region" description="Basic and acidic residues" evidence="1">
    <location>
        <begin position="1"/>
        <end position="12"/>
    </location>
</feature>
<keyword evidence="3" id="KW-1185">Reference proteome</keyword>
<evidence type="ECO:0000313" key="2">
    <source>
        <dbReference type="EMBL" id="PRX23503.1"/>
    </source>
</evidence>
<dbReference type="Proteomes" id="UP000239415">
    <property type="component" value="Unassembled WGS sequence"/>
</dbReference>